<dbReference type="Pfam" id="PF14667">
    <property type="entry name" value="Polysacc_synt_C"/>
    <property type="match status" value="1"/>
</dbReference>
<evidence type="ECO:0000259" key="2">
    <source>
        <dbReference type="Pfam" id="PF14667"/>
    </source>
</evidence>
<proteinExistence type="predicted"/>
<organism evidence="3 4">
    <name type="scientific">Vibrio lentus</name>
    <dbReference type="NCBI Taxonomy" id="136468"/>
    <lineage>
        <taxon>Bacteria</taxon>
        <taxon>Pseudomonadati</taxon>
        <taxon>Pseudomonadota</taxon>
        <taxon>Gammaproteobacteria</taxon>
        <taxon>Vibrionales</taxon>
        <taxon>Vibrionaceae</taxon>
        <taxon>Vibrio</taxon>
    </lineage>
</organism>
<dbReference type="InterPro" id="IPR014710">
    <property type="entry name" value="RmlC-like_jellyroll"/>
</dbReference>
<dbReference type="Proteomes" id="UP000235554">
    <property type="component" value="Unassembled WGS sequence"/>
</dbReference>
<dbReference type="InterPro" id="IPR001509">
    <property type="entry name" value="Epimerase_deHydtase"/>
</dbReference>
<evidence type="ECO:0000313" key="4">
    <source>
        <dbReference type="Proteomes" id="UP000235554"/>
    </source>
</evidence>
<feature type="domain" description="Capsular polysaccharide assembling protein CapF C-terminal" evidence="2">
    <location>
        <begin position="254"/>
        <end position="363"/>
    </location>
</feature>
<evidence type="ECO:0000259" key="1">
    <source>
        <dbReference type="Pfam" id="PF01370"/>
    </source>
</evidence>
<feature type="domain" description="NAD-dependent epimerase/dehydratase" evidence="1">
    <location>
        <begin position="3"/>
        <end position="186"/>
    </location>
</feature>
<dbReference type="PANTHER" id="PTHR43245">
    <property type="entry name" value="BIFUNCTIONAL POLYMYXIN RESISTANCE PROTEIN ARNA"/>
    <property type="match status" value="1"/>
</dbReference>
<reference evidence="4" key="1">
    <citation type="submission" date="2016-07" db="EMBL/GenBank/DDBJ databases">
        <title>Nontailed viruses are major unrecognized killers of bacteria in the ocean.</title>
        <authorList>
            <person name="Kauffman K."/>
            <person name="Hussain F."/>
            <person name="Yang J."/>
            <person name="Arevalo P."/>
            <person name="Brown J."/>
            <person name="Cutler M."/>
            <person name="Kelly L."/>
            <person name="Polz M.F."/>
        </authorList>
    </citation>
    <scope>NUCLEOTIDE SEQUENCE [LARGE SCALE GENOMIC DNA]</scope>
    <source>
        <strain evidence="4">10N.261.48.A1</strain>
    </source>
</reference>
<protein>
    <submittedName>
        <fullName evidence="3">Capsular biosynthesis protein</fullName>
    </submittedName>
</protein>
<evidence type="ECO:0000313" key="3">
    <source>
        <dbReference type="EMBL" id="PMM58000.1"/>
    </source>
</evidence>
<name>A0A855IPF5_9VIBR</name>
<gene>
    <name evidence="3" type="ORF">BCT50_22860</name>
</gene>
<dbReference type="Pfam" id="PF01370">
    <property type="entry name" value="Epimerase"/>
    <property type="match status" value="1"/>
</dbReference>
<dbReference type="EMBL" id="MCZJ01000014">
    <property type="protein sequence ID" value="PMM58000.1"/>
    <property type="molecule type" value="Genomic_DNA"/>
</dbReference>
<dbReference type="InterPro" id="IPR011051">
    <property type="entry name" value="RmlC_Cupin_sf"/>
</dbReference>
<dbReference type="AlphaFoldDB" id="A0A855IPF5"/>
<sequence length="367" mass="41113">MKILVTGSNGFIGKNLCFQLEEQGFNDIVKIDRTHSIEQLDSAIQDADFIFHLAGVNRPKNENEFKQGNADLTSYIVNTLQKANLKTPILLSSSIQAEQNNAYGESKAQAEIVVRDYSVQSRANVYIYRLPNVFGKWCRPNYNSVVATFCHNIVNDISISVNDPGAKVNLVYIDTVCEHFIRHLTSDEPSGEQSISPVYPTTVGEIASSLQAFKASKDSLITENVGVGFLRALYSTYISYYSPEQFSYTVPAYSDPRGSFCELLKTKFAGQFSFFTAHPGITRGGHYHHTKNEKFLVIKGEAKFRFKNIATGECYEKDVTGNDYTVVETVPGWSHDVTNIGDSELIVMLWANEIFDREKPDTFAKPL</sequence>
<dbReference type="RefSeq" id="WP_102362133.1">
    <property type="nucleotide sequence ID" value="NZ_MCWT02000003.1"/>
</dbReference>
<accession>A0A855IPF5</accession>
<dbReference type="SUPFAM" id="SSF51735">
    <property type="entry name" value="NAD(P)-binding Rossmann-fold domains"/>
    <property type="match status" value="1"/>
</dbReference>
<dbReference type="NCBIfam" id="NF047837">
    <property type="entry name" value="UDPAcbARedWbcJ"/>
    <property type="match status" value="1"/>
</dbReference>
<comment type="caution">
    <text evidence="3">The sequence shown here is derived from an EMBL/GenBank/DDBJ whole genome shotgun (WGS) entry which is preliminary data.</text>
</comment>
<dbReference type="SUPFAM" id="SSF51182">
    <property type="entry name" value="RmlC-like cupins"/>
    <property type="match status" value="1"/>
</dbReference>
<dbReference type="InterPro" id="IPR036291">
    <property type="entry name" value="NAD(P)-bd_dom_sf"/>
</dbReference>
<dbReference type="InterPro" id="IPR050177">
    <property type="entry name" value="Lipid_A_modif_metabolic_enz"/>
</dbReference>
<dbReference type="Gene3D" id="2.60.120.10">
    <property type="entry name" value="Jelly Rolls"/>
    <property type="match status" value="1"/>
</dbReference>
<dbReference type="PANTHER" id="PTHR43245:SF55">
    <property type="entry name" value="NAD(P)-BINDING DOMAIN-CONTAINING PROTEIN"/>
    <property type="match status" value="1"/>
</dbReference>
<dbReference type="InterPro" id="IPR029303">
    <property type="entry name" value="CapF_C"/>
</dbReference>
<dbReference type="CDD" id="cd07007">
    <property type="entry name" value="cupin_CapF-like_C"/>
    <property type="match status" value="1"/>
</dbReference>
<dbReference type="Gene3D" id="3.40.50.720">
    <property type="entry name" value="NAD(P)-binding Rossmann-like Domain"/>
    <property type="match status" value="1"/>
</dbReference>